<dbReference type="AlphaFoldDB" id="A0A4P9XHA6"/>
<keyword evidence="9" id="KW-1185">Reference proteome</keyword>
<evidence type="ECO:0000256" key="2">
    <source>
        <dbReference type="ARBA" id="ARBA00022946"/>
    </source>
</evidence>
<dbReference type="Pfam" id="PF08561">
    <property type="entry name" value="Ribosomal_L37"/>
    <property type="match status" value="1"/>
</dbReference>
<dbReference type="PANTHER" id="PTHR28595:SF1">
    <property type="entry name" value="LARGE RIBOSOMAL SUBUNIT PROTEIN ML54"/>
    <property type="match status" value="1"/>
</dbReference>
<sequence>PARPVSSTPEGTVLKGLNYMREGKDPVALADDAYPDWIWTLLTPRPPTGQMEKGSKQRLRRVNRETVKATNFMKSRRA</sequence>
<evidence type="ECO:0000313" key="9">
    <source>
        <dbReference type="Proteomes" id="UP000271241"/>
    </source>
</evidence>
<feature type="non-terminal residue" evidence="8">
    <location>
        <position position="1"/>
    </location>
</feature>
<dbReference type="GO" id="GO:0005762">
    <property type="term" value="C:mitochondrial large ribosomal subunit"/>
    <property type="evidence" value="ECO:0007669"/>
    <property type="project" value="TreeGrafter"/>
</dbReference>
<dbReference type="EMBL" id="KZ993292">
    <property type="protein sequence ID" value="RKP05055.1"/>
    <property type="molecule type" value="Genomic_DNA"/>
</dbReference>
<keyword evidence="5" id="KW-0687">Ribonucleoprotein</keyword>
<name>A0A4P9XHA6_9FUNG</name>
<accession>A0A4P9XHA6</accession>
<dbReference type="PANTHER" id="PTHR28595">
    <property type="entry name" value="39S RIBOSOMAL PROTEIN L54, MITOCHONDRIAL"/>
    <property type="match status" value="1"/>
</dbReference>
<keyword evidence="4" id="KW-0496">Mitochondrion</keyword>
<dbReference type="OrthoDB" id="10252718at2759"/>
<gene>
    <name evidence="8" type="ORF">THASP1DRAFT_20290</name>
</gene>
<keyword evidence="2" id="KW-0809">Transit peptide</keyword>
<reference evidence="9" key="1">
    <citation type="journal article" date="2018" name="Nat. Microbiol.">
        <title>Leveraging single-cell genomics to expand the fungal tree of life.</title>
        <authorList>
            <person name="Ahrendt S.R."/>
            <person name="Quandt C.A."/>
            <person name="Ciobanu D."/>
            <person name="Clum A."/>
            <person name="Salamov A."/>
            <person name="Andreopoulos B."/>
            <person name="Cheng J.F."/>
            <person name="Woyke T."/>
            <person name="Pelin A."/>
            <person name="Henrissat B."/>
            <person name="Reynolds N.K."/>
            <person name="Benny G.L."/>
            <person name="Smith M.E."/>
            <person name="James T.Y."/>
            <person name="Grigoriev I.V."/>
        </authorList>
    </citation>
    <scope>NUCLEOTIDE SEQUENCE [LARGE SCALE GENOMIC DNA]</scope>
    <source>
        <strain evidence="9">RSA 1356</strain>
    </source>
</reference>
<evidence type="ECO:0000256" key="7">
    <source>
        <dbReference type="ARBA" id="ARBA00035179"/>
    </source>
</evidence>
<keyword evidence="3 8" id="KW-0689">Ribosomal protein</keyword>
<organism evidence="8 9">
    <name type="scientific">Thamnocephalis sphaerospora</name>
    <dbReference type="NCBI Taxonomy" id="78915"/>
    <lineage>
        <taxon>Eukaryota</taxon>
        <taxon>Fungi</taxon>
        <taxon>Fungi incertae sedis</taxon>
        <taxon>Zoopagomycota</taxon>
        <taxon>Zoopagomycotina</taxon>
        <taxon>Zoopagomycetes</taxon>
        <taxon>Zoopagales</taxon>
        <taxon>Sigmoideomycetaceae</taxon>
        <taxon>Thamnocephalis</taxon>
    </lineage>
</organism>
<comment type="similarity">
    <text evidence="6">Belongs to the mitochondrion-specific ribosomal protein mL54 family.</text>
</comment>
<evidence type="ECO:0000256" key="1">
    <source>
        <dbReference type="ARBA" id="ARBA00004173"/>
    </source>
</evidence>
<evidence type="ECO:0000256" key="5">
    <source>
        <dbReference type="ARBA" id="ARBA00023274"/>
    </source>
</evidence>
<evidence type="ECO:0000313" key="8">
    <source>
        <dbReference type="EMBL" id="RKP05055.1"/>
    </source>
</evidence>
<evidence type="ECO:0000256" key="3">
    <source>
        <dbReference type="ARBA" id="ARBA00022980"/>
    </source>
</evidence>
<dbReference type="STRING" id="78915.A0A4P9XHA6"/>
<evidence type="ECO:0000256" key="4">
    <source>
        <dbReference type="ARBA" id="ARBA00023128"/>
    </source>
</evidence>
<dbReference type="InterPro" id="IPR013870">
    <property type="entry name" value="Ribosomal_mL54"/>
</dbReference>
<protein>
    <recommendedName>
        <fullName evidence="7">Large ribosomal subunit protein mL54</fullName>
    </recommendedName>
</protein>
<comment type="subcellular location">
    <subcellularLocation>
        <location evidence="1">Mitochondrion</location>
    </subcellularLocation>
</comment>
<proteinExistence type="inferred from homology"/>
<dbReference type="GO" id="GO:0003735">
    <property type="term" value="F:structural constituent of ribosome"/>
    <property type="evidence" value="ECO:0007669"/>
    <property type="project" value="TreeGrafter"/>
</dbReference>
<dbReference type="Proteomes" id="UP000271241">
    <property type="component" value="Unassembled WGS sequence"/>
</dbReference>
<evidence type="ECO:0000256" key="6">
    <source>
        <dbReference type="ARBA" id="ARBA00033752"/>
    </source>
</evidence>